<proteinExistence type="predicted"/>
<accession>A0A5B7I532</accession>
<dbReference type="AlphaFoldDB" id="A0A5B7I532"/>
<feature type="region of interest" description="Disordered" evidence="1">
    <location>
        <begin position="46"/>
        <end position="78"/>
    </location>
</feature>
<name>A0A5B7I532_PORTR</name>
<evidence type="ECO:0000313" key="3">
    <source>
        <dbReference type="Proteomes" id="UP000324222"/>
    </source>
</evidence>
<evidence type="ECO:0000313" key="2">
    <source>
        <dbReference type="EMBL" id="MPC76989.1"/>
    </source>
</evidence>
<comment type="caution">
    <text evidence="2">The sequence shown here is derived from an EMBL/GenBank/DDBJ whole genome shotgun (WGS) entry which is preliminary data.</text>
</comment>
<keyword evidence="3" id="KW-1185">Reference proteome</keyword>
<feature type="compositionally biased region" description="Low complexity" evidence="1">
    <location>
        <begin position="46"/>
        <end position="55"/>
    </location>
</feature>
<organism evidence="2 3">
    <name type="scientific">Portunus trituberculatus</name>
    <name type="common">Swimming crab</name>
    <name type="synonym">Neptunus trituberculatus</name>
    <dbReference type="NCBI Taxonomy" id="210409"/>
    <lineage>
        <taxon>Eukaryota</taxon>
        <taxon>Metazoa</taxon>
        <taxon>Ecdysozoa</taxon>
        <taxon>Arthropoda</taxon>
        <taxon>Crustacea</taxon>
        <taxon>Multicrustacea</taxon>
        <taxon>Malacostraca</taxon>
        <taxon>Eumalacostraca</taxon>
        <taxon>Eucarida</taxon>
        <taxon>Decapoda</taxon>
        <taxon>Pleocyemata</taxon>
        <taxon>Brachyura</taxon>
        <taxon>Eubrachyura</taxon>
        <taxon>Portunoidea</taxon>
        <taxon>Portunidae</taxon>
        <taxon>Portuninae</taxon>
        <taxon>Portunus</taxon>
    </lineage>
</organism>
<gene>
    <name evidence="2" type="ORF">E2C01_071426</name>
</gene>
<reference evidence="2 3" key="1">
    <citation type="submission" date="2019-05" db="EMBL/GenBank/DDBJ databases">
        <title>Another draft genome of Portunus trituberculatus and its Hox gene families provides insights of decapod evolution.</title>
        <authorList>
            <person name="Jeong J.-H."/>
            <person name="Song I."/>
            <person name="Kim S."/>
            <person name="Choi T."/>
            <person name="Kim D."/>
            <person name="Ryu S."/>
            <person name="Kim W."/>
        </authorList>
    </citation>
    <scope>NUCLEOTIDE SEQUENCE [LARGE SCALE GENOMIC DNA]</scope>
    <source>
        <tissue evidence="2">Muscle</tissue>
    </source>
</reference>
<dbReference type="EMBL" id="VSRR010044754">
    <property type="protein sequence ID" value="MPC76989.1"/>
    <property type="molecule type" value="Genomic_DNA"/>
</dbReference>
<dbReference type="Proteomes" id="UP000324222">
    <property type="component" value="Unassembled WGS sequence"/>
</dbReference>
<sequence length="78" mass="8137">MYNSLPNLPSDAHPCHEVSQTAISHTNQRALSGLTALPSATKIMGSISSSGAQSSPKTRFRPSKASGLLKGQYHSGAD</sequence>
<protein>
    <submittedName>
        <fullName evidence="2">Uncharacterized protein</fullName>
    </submittedName>
</protein>
<evidence type="ECO:0000256" key="1">
    <source>
        <dbReference type="SAM" id="MobiDB-lite"/>
    </source>
</evidence>